<accession>A0A9D2B394</accession>
<evidence type="ECO:0000313" key="2">
    <source>
        <dbReference type="EMBL" id="HIX59530.1"/>
    </source>
</evidence>
<reference evidence="2" key="2">
    <citation type="submission" date="2021-04" db="EMBL/GenBank/DDBJ databases">
        <authorList>
            <person name="Gilroy R."/>
        </authorList>
    </citation>
    <scope>NUCLEOTIDE SEQUENCE</scope>
    <source>
        <strain evidence="2">ChiSjej1B19-8411</strain>
    </source>
</reference>
<dbReference type="Proteomes" id="UP000886817">
    <property type="component" value="Unassembled WGS sequence"/>
</dbReference>
<gene>
    <name evidence="2" type="ORF">IAA45_07440</name>
</gene>
<reference evidence="2" key="1">
    <citation type="journal article" date="2021" name="PeerJ">
        <title>Extensive microbial diversity within the chicken gut microbiome revealed by metagenomics and culture.</title>
        <authorList>
            <person name="Gilroy R."/>
            <person name="Ravi A."/>
            <person name="Getino M."/>
            <person name="Pursley I."/>
            <person name="Horton D.L."/>
            <person name="Alikhan N.F."/>
            <person name="Baker D."/>
            <person name="Gharbi K."/>
            <person name="Hall N."/>
            <person name="Watson M."/>
            <person name="Adriaenssens E.M."/>
            <person name="Foster-Nyarko E."/>
            <person name="Jarju S."/>
            <person name="Secka A."/>
            <person name="Antonio M."/>
            <person name="Oren A."/>
            <person name="Chaudhuri R.R."/>
            <person name="La Ragione R."/>
            <person name="Hildebrand F."/>
            <person name="Pallen M.J."/>
        </authorList>
    </citation>
    <scope>NUCLEOTIDE SEQUENCE</scope>
    <source>
        <strain evidence="2">ChiSjej1B19-8411</strain>
    </source>
</reference>
<dbReference type="AlphaFoldDB" id="A0A9D2B394"/>
<name>A0A9D2B394_9FIRM</name>
<organism evidence="2 3">
    <name type="scientific">Candidatus Blautia gallistercoris</name>
    <dbReference type="NCBI Taxonomy" id="2838490"/>
    <lineage>
        <taxon>Bacteria</taxon>
        <taxon>Bacillati</taxon>
        <taxon>Bacillota</taxon>
        <taxon>Clostridia</taxon>
        <taxon>Lachnospirales</taxon>
        <taxon>Lachnospiraceae</taxon>
        <taxon>Blautia</taxon>
    </lineage>
</organism>
<comment type="caution">
    <text evidence="2">The sequence shown here is derived from an EMBL/GenBank/DDBJ whole genome shotgun (WGS) entry which is preliminary data.</text>
</comment>
<evidence type="ECO:0000256" key="1">
    <source>
        <dbReference type="SAM" id="Coils"/>
    </source>
</evidence>
<sequence length="85" mass="10164">MFSITFVTMLLLGIFLMQTHSLQGRLDEYDTRTAELEEQIQEEQDRTQEIEDLKEYMQTDEYAEEVARNRLGLIKENEIVFEEVE</sequence>
<feature type="coiled-coil region" evidence="1">
    <location>
        <begin position="26"/>
        <end position="53"/>
    </location>
</feature>
<keyword evidence="1" id="KW-0175">Coiled coil</keyword>
<evidence type="ECO:0000313" key="3">
    <source>
        <dbReference type="Proteomes" id="UP000886817"/>
    </source>
</evidence>
<dbReference type="Pfam" id="PF04977">
    <property type="entry name" value="DivIC"/>
    <property type="match status" value="1"/>
</dbReference>
<dbReference type="EMBL" id="DXEX01000159">
    <property type="protein sequence ID" value="HIX59530.1"/>
    <property type="molecule type" value="Genomic_DNA"/>
</dbReference>
<proteinExistence type="predicted"/>
<protein>
    <submittedName>
        <fullName evidence="2">Septum formation initiator family protein</fullName>
    </submittedName>
</protein>
<dbReference type="InterPro" id="IPR007060">
    <property type="entry name" value="FtsL/DivIC"/>
</dbReference>